<accession>A0ABX3NSX3</accession>
<dbReference type="PANTHER" id="PTHR47893">
    <property type="entry name" value="REGULATORY PROTEIN PCHR"/>
    <property type="match status" value="1"/>
</dbReference>
<dbReference type="InterPro" id="IPR018062">
    <property type="entry name" value="HTH_AraC-typ_CS"/>
</dbReference>
<evidence type="ECO:0000256" key="2">
    <source>
        <dbReference type="ARBA" id="ARBA00023125"/>
    </source>
</evidence>
<comment type="caution">
    <text evidence="5">The sequence shown here is derived from an EMBL/GenBank/DDBJ whole genome shotgun (WGS) entry which is preliminary data.</text>
</comment>
<dbReference type="SUPFAM" id="SSF46689">
    <property type="entry name" value="Homeodomain-like"/>
    <property type="match status" value="1"/>
</dbReference>
<dbReference type="Gene3D" id="1.10.10.60">
    <property type="entry name" value="Homeodomain-like"/>
    <property type="match status" value="1"/>
</dbReference>
<dbReference type="Proteomes" id="UP000192277">
    <property type="component" value="Unassembled WGS sequence"/>
</dbReference>
<keyword evidence="6" id="KW-1185">Reference proteome</keyword>
<evidence type="ECO:0000313" key="6">
    <source>
        <dbReference type="Proteomes" id="UP000192277"/>
    </source>
</evidence>
<dbReference type="InterPro" id="IPR009057">
    <property type="entry name" value="Homeodomain-like_sf"/>
</dbReference>
<evidence type="ECO:0000313" key="5">
    <source>
        <dbReference type="EMBL" id="OQP45226.1"/>
    </source>
</evidence>
<name>A0ABX3NSX3_9BACT</name>
<dbReference type="Pfam" id="PF12833">
    <property type="entry name" value="HTH_18"/>
    <property type="match status" value="1"/>
</dbReference>
<gene>
    <name evidence="5" type="ORF">A4D02_34210</name>
</gene>
<reference evidence="5 6" key="1">
    <citation type="submission" date="2016-04" db="EMBL/GenBank/DDBJ databases">
        <authorList>
            <person name="Chen L."/>
            <person name="Zhuang W."/>
            <person name="Wang G."/>
        </authorList>
    </citation>
    <scope>NUCLEOTIDE SEQUENCE [LARGE SCALE GENOMIC DNA]</scope>
    <source>
        <strain evidence="6">GR20</strain>
    </source>
</reference>
<keyword evidence="1" id="KW-0805">Transcription regulation</keyword>
<sequence>MKNGTRRTLSAAIWYKQILDSECKVGLPANKLCLQLGMNRNTLQSTFKKLYGKSIREYQVQIRMEKALQLLETGIDVTQVAEELNYAKMSAFTNAFTAYFGFAPSALIKPVE</sequence>
<dbReference type="RefSeq" id="WP_014219285.1">
    <property type="nucleotide sequence ID" value="NZ_LWBO01000021.1"/>
</dbReference>
<evidence type="ECO:0000256" key="3">
    <source>
        <dbReference type="ARBA" id="ARBA00023163"/>
    </source>
</evidence>
<keyword evidence="3" id="KW-0804">Transcription</keyword>
<evidence type="ECO:0000259" key="4">
    <source>
        <dbReference type="PROSITE" id="PS01124"/>
    </source>
</evidence>
<evidence type="ECO:0000256" key="1">
    <source>
        <dbReference type="ARBA" id="ARBA00023015"/>
    </source>
</evidence>
<dbReference type="InterPro" id="IPR018060">
    <property type="entry name" value="HTH_AraC"/>
</dbReference>
<dbReference type="SMART" id="SM00342">
    <property type="entry name" value="HTH_ARAC"/>
    <property type="match status" value="1"/>
</dbReference>
<dbReference type="PROSITE" id="PS01124">
    <property type="entry name" value="HTH_ARAC_FAMILY_2"/>
    <property type="match status" value="1"/>
</dbReference>
<keyword evidence="2" id="KW-0238">DNA-binding</keyword>
<feature type="domain" description="HTH araC/xylS-type" evidence="4">
    <location>
        <begin position="9"/>
        <end position="110"/>
    </location>
</feature>
<dbReference type="InterPro" id="IPR053142">
    <property type="entry name" value="PchR_regulatory_protein"/>
</dbReference>
<proteinExistence type="predicted"/>
<organism evidence="5 6">
    <name type="scientific">Niastella koreensis</name>
    <dbReference type="NCBI Taxonomy" id="354356"/>
    <lineage>
        <taxon>Bacteria</taxon>
        <taxon>Pseudomonadati</taxon>
        <taxon>Bacteroidota</taxon>
        <taxon>Chitinophagia</taxon>
        <taxon>Chitinophagales</taxon>
        <taxon>Chitinophagaceae</taxon>
        <taxon>Niastella</taxon>
    </lineage>
</organism>
<dbReference type="PANTHER" id="PTHR47893:SF1">
    <property type="entry name" value="REGULATORY PROTEIN PCHR"/>
    <property type="match status" value="1"/>
</dbReference>
<dbReference type="EMBL" id="LWBO01000021">
    <property type="protein sequence ID" value="OQP45226.1"/>
    <property type="molecule type" value="Genomic_DNA"/>
</dbReference>
<protein>
    <recommendedName>
        <fullName evidence="4">HTH araC/xylS-type domain-containing protein</fullName>
    </recommendedName>
</protein>
<dbReference type="PROSITE" id="PS00041">
    <property type="entry name" value="HTH_ARAC_FAMILY_1"/>
    <property type="match status" value="1"/>
</dbReference>